<feature type="region of interest" description="Disordered" evidence="1">
    <location>
        <begin position="83"/>
        <end position="104"/>
    </location>
</feature>
<sequence length="274" mass="29270">MSFEGLLPETDVGVAAWIAPRLCGFGGRVCSVVPQGFEAYARVLHPPDGNAAPVDGLTWADVCRATGAVPHALMQWHSISRTTRADAEADPPAGRWTGPKPREGNLAEPALQALLGVLEPYAGGQDCFVAVWEGWGWVDGGGTAFVSATSGPRELRPPVPPRRPGVPLAALEAPRLQHPQRNYLLFKGTLHAATTVGHQVTPDWFVPQSPSLMWPADRSWCIATEVDFDSTLVGGSRELIDAVIGARDLEAWPVGPQDDLSYSGDLVNSRATRG</sequence>
<proteinExistence type="predicted"/>
<dbReference type="RefSeq" id="WP_121193574.1">
    <property type="nucleotide sequence ID" value="NZ_RBWV01000012.1"/>
</dbReference>
<dbReference type="Proteomes" id="UP000281955">
    <property type="component" value="Unassembled WGS sequence"/>
</dbReference>
<dbReference type="OrthoDB" id="2426596at2"/>
<dbReference type="InParanoid" id="A0A420XNH5"/>
<reference evidence="2 3" key="1">
    <citation type="submission" date="2018-10" db="EMBL/GenBank/DDBJ databases">
        <title>Genomic Encyclopedia of Archaeal and Bacterial Type Strains, Phase II (KMG-II): from individual species to whole genera.</title>
        <authorList>
            <person name="Goeker M."/>
        </authorList>
    </citation>
    <scope>NUCLEOTIDE SEQUENCE [LARGE SCALE GENOMIC DNA]</scope>
    <source>
        <strain evidence="2 3">RP-AC37</strain>
    </source>
</reference>
<evidence type="ECO:0000256" key="1">
    <source>
        <dbReference type="SAM" id="MobiDB-lite"/>
    </source>
</evidence>
<evidence type="ECO:0000313" key="2">
    <source>
        <dbReference type="EMBL" id="RKS73753.1"/>
    </source>
</evidence>
<organism evidence="2 3">
    <name type="scientific">Motilibacter peucedani</name>
    <dbReference type="NCBI Taxonomy" id="598650"/>
    <lineage>
        <taxon>Bacteria</taxon>
        <taxon>Bacillati</taxon>
        <taxon>Actinomycetota</taxon>
        <taxon>Actinomycetes</taxon>
        <taxon>Motilibacterales</taxon>
        <taxon>Motilibacteraceae</taxon>
        <taxon>Motilibacter</taxon>
    </lineage>
</organism>
<comment type="caution">
    <text evidence="2">The sequence shown here is derived from an EMBL/GenBank/DDBJ whole genome shotgun (WGS) entry which is preliminary data.</text>
</comment>
<gene>
    <name evidence="2" type="ORF">CLV35_2244</name>
</gene>
<protein>
    <submittedName>
        <fullName evidence="2">Uncharacterized protein</fullName>
    </submittedName>
</protein>
<evidence type="ECO:0000313" key="3">
    <source>
        <dbReference type="Proteomes" id="UP000281955"/>
    </source>
</evidence>
<name>A0A420XNH5_9ACTN</name>
<dbReference type="EMBL" id="RBWV01000012">
    <property type="protein sequence ID" value="RKS73753.1"/>
    <property type="molecule type" value="Genomic_DNA"/>
</dbReference>
<accession>A0A420XNH5</accession>
<dbReference type="AlphaFoldDB" id="A0A420XNH5"/>
<keyword evidence="3" id="KW-1185">Reference proteome</keyword>